<comment type="similarity">
    <text evidence="2">Belongs to the proline racemase family.</text>
</comment>
<evidence type="ECO:0000256" key="1">
    <source>
        <dbReference type="ARBA" id="ARBA00001148"/>
    </source>
</evidence>
<comment type="catalytic activity">
    <reaction evidence="1">
        <text>trans-3-hydroxy-L-proline = 1-pyrroline-2-carboxylate + H2O</text>
        <dbReference type="Rhea" id="RHEA:10320"/>
        <dbReference type="ChEBI" id="CHEBI:15377"/>
        <dbReference type="ChEBI" id="CHEBI:39785"/>
        <dbReference type="ChEBI" id="CHEBI:57938"/>
        <dbReference type="EC" id="4.2.1.77"/>
    </reaction>
</comment>
<dbReference type="PANTHER" id="PTHR33442:SF1">
    <property type="entry name" value="TRANS-3-HYDROXY-L-PROLINE DEHYDRATASE"/>
    <property type="match status" value="1"/>
</dbReference>
<accession>A0A6F9DFG3</accession>
<sequence length="332" mass="36800">MEDLNINVVDMHTGGEPLRIIVSGYPTVIGDTILEKRAYVKANLDHLRKFLMFEPRGHFDMFGALPVEPDVAEADAAFLFMHNEGYPTMCGHAVIALGRYCVDQGIVEYKEPETEVKIQCPCGLVKAFVTCKDGCTDTVRFQSVPAFVVETNLMIQLQANHEIKVDISYGGAFYVFVNIDDLDLHYSNIDGLKNACREIKAAVTKQVTISHPDNISLNFIYGVIFTKQCPNEDKILELCIFADQQLDRSPCGSGVTAMMALLHHKGLVSLEKQKTFENPLTHSKFLSKVINTTKCGDKAAVVVEVAGNGYYTGKSTFTSEKKDRLNSGFLLV</sequence>
<reference evidence="4" key="1">
    <citation type="submission" date="2020-04" db="EMBL/GenBank/DDBJ databases">
        <authorList>
            <person name="Neveu A P."/>
        </authorList>
    </citation>
    <scope>NUCLEOTIDE SEQUENCE</scope>
    <source>
        <tissue evidence="4">Whole embryo</tissue>
    </source>
</reference>
<evidence type="ECO:0000313" key="4">
    <source>
        <dbReference type="EMBL" id="CAB3260142.1"/>
    </source>
</evidence>
<dbReference type="AlphaFoldDB" id="A0A6F9DFG3"/>
<dbReference type="SUPFAM" id="SSF54506">
    <property type="entry name" value="Diaminopimelate epimerase-like"/>
    <property type="match status" value="1"/>
</dbReference>
<dbReference type="PANTHER" id="PTHR33442">
    <property type="entry name" value="TRANS-3-HYDROXY-L-PROLINE DEHYDRATASE"/>
    <property type="match status" value="1"/>
</dbReference>
<evidence type="ECO:0000256" key="2">
    <source>
        <dbReference type="ARBA" id="ARBA00007529"/>
    </source>
</evidence>
<proteinExistence type="evidence at transcript level"/>
<name>A0A6F9DFG3_9ASCI</name>
<dbReference type="EMBL" id="LR786332">
    <property type="protein sequence ID" value="CAB3260142.1"/>
    <property type="molecule type" value="mRNA"/>
</dbReference>
<dbReference type="Gene3D" id="3.10.310.10">
    <property type="entry name" value="Diaminopimelate Epimerase, Chain A, domain 1"/>
    <property type="match status" value="2"/>
</dbReference>
<dbReference type="FunFam" id="3.10.310.10:FF:000003">
    <property type="entry name" value="Proline racemase"/>
    <property type="match status" value="1"/>
</dbReference>
<evidence type="ECO:0000256" key="3">
    <source>
        <dbReference type="ARBA" id="ARBA00013105"/>
    </source>
</evidence>
<organism evidence="4">
    <name type="scientific">Phallusia mammillata</name>
    <dbReference type="NCBI Taxonomy" id="59560"/>
    <lineage>
        <taxon>Eukaryota</taxon>
        <taxon>Metazoa</taxon>
        <taxon>Chordata</taxon>
        <taxon>Tunicata</taxon>
        <taxon>Ascidiacea</taxon>
        <taxon>Phlebobranchia</taxon>
        <taxon>Ascidiidae</taxon>
        <taxon>Phallusia</taxon>
    </lineage>
</organism>
<dbReference type="GO" id="GO:0050346">
    <property type="term" value="F:trans-L-3-hydroxyproline dehydratase activity"/>
    <property type="evidence" value="ECO:0007669"/>
    <property type="project" value="UniProtKB-EC"/>
</dbReference>
<dbReference type="Pfam" id="PF05544">
    <property type="entry name" value="Pro_racemase"/>
    <property type="match status" value="1"/>
</dbReference>
<dbReference type="SFLD" id="SFLDS00028">
    <property type="entry name" value="Proline_Racemase"/>
    <property type="match status" value="1"/>
</dbReference>
<dbReference type="EC" id="4.2.1.77" evidence="3"/>
<protein>
    <recommendedName>
        <fullName evidence="3">trans-L-3-hydroxyproline dehydratase</fullName>
        <ecNumber evidence="3">4.2.1.77</ecNumber>
    </recommendedName>
</protein>
<gene>
    <name evidence="4" type="primary">L3hypdh</name>
</gene>
<dbReference type="InterPro" id="IPR008794">
    <property type="entry name" value="Pro_racemase_fam"/>
</dbReference>
<dbReference type="PIRSF" id="PIRSF029792">
    <property type="entry name" value="Pro_racemase"/>
    <property type="match status" value="1"/>
</dbReference>